<dbReference type="AlphaFoldDB" id="A0A6G6Y9X9"/>
<dbReference type="EMBL" id="CP049109">
    <property type="protein sequence ID" value="QIG81710.1"/>
    <property type="molecule type" value="Genomic_DNA"/>
</dbReference>
<protein>
    <submittedName>
        <fullName evidence="1">DUF1491 family protein</fullName>
    </submittedName>
</protein>
<dbReference type="Pfam" id="PF07372">
    <property type="entry name" value="DUF1491"/>
    <property type="match status" value="1"/>
</dbReference>
<gene>
    <name evidence="1" type="ORF">G5C33_01135</name>
</gene>
<keyword evidence="2" id="KW-1185">Reference proteome</keyword>
<accession>A0A6G6Y9X9</accession>
<dbReference type="InterPro" id="IPR009964">
    <property type="entry name" value="DUF1491"/>
</dbReference>
<reference evidence="1 2" key="1">
    <citation type="submission" date="2020-02" db="EMBL/GenBank/DDBJ databases">
        <authorList>
            <person name="Zheng R.K."/>
            <person name="Sun C.M."/>
        </authorList>
    </citation>
    <scope>NUCLEOTIDE SEQUENCE [LARGE SCALE GENOMIC DNA]</scope>
    <source>
        <strain evidence="2">zrk23</strain>
    </source>
</reference>
<organism evidence="1 2">
    <name type="scientific">Stakelama tenebrarum</name>
    <dbReference type="NCBI Taxonomy" id="2711215"/>
    <lineage>
        <taxon>Bacteria</taxon>
        <taxon>Pseudomonadati</taxon>
        <taxon>Pseudomonadota</taxon>
        <taxon>Alphaproteobacteria</taxon>
        <taxon>Sphingomonadales</taxon>
        <taxon>Sphingomonadaceae</taxon>
        <taxon>Stakelama</taxon>
    </lineage>
</organism>
<evidence type="ECO:0000313" key="1">
    <source>
        <dbReference type="EMBL" id="QIG81710.1"/>
    </source>
</evidence>
<name>A0A6G6Y9X9_9SPHN</name>
<dbReference type="Gene3D" id="3.40.1530.20">
    <property type="entry name" value="Protein of unknown function (DUF1491)"/>
    <property type="match status" value="1"/>
</dbReference>
<proteinExistence type="predicted"/>
<evidence type="ECO:0000313" key="2">
    <source>
        <dbReference type="Proteomes" id="UP000501568"/>
    </source>
</evidence>
<dbReference type="KEGG" id="spzr:G5C33_01135"/>
<dbReference type="Proteomes" id="UP000501568">
    <property type="component" value="Chromosome"/>
</dbReference>
<sequence>MMVRLASRLLVNALIRKVFAEGGHAAVLAHGDDTSGAILILAMDRGDDPRFLERVPGPTGRFELARTGPKDCTGPAEIRDYWAKRCRLDPDLWVLELDIAQAERFAADVLLFD</sequence>